<dbReference type="KEGG" id="ahal:FTX54_007330"/>
<proteinExistence type="predicted"/>
<name>A0A5C7F6N2_9BACI</name>
<gene>
    <name evidence="2" type="ORF">FTX54_007330</name>
</gene>
<keyword evidence="1" id="KW-0812">Transmembrane</keyword>
<keyword evidence="1" id="KW-1133">Transmembrane helix</keyword>
<keyword evidence="1" id="KW-0472">Membrane</keyword>
<dbReference type="EMBL" id="CP144914">
    <property type="protein sequence ID" value="WWD81347.1"/>
    <property type="molecule type" value="Genomic_DNA"/>
</dbReference>
<protein>
    <recommendedName>
        <fullName evidence="4">Competence protein ComG</fullName>
    </recommendedName>
</protein>
<reference evidence="2 3" key="1">
    <citation type="submission" date="2024-01" db="EMBL/GenBank/DDBJ databases">
        <title>Complete Genome Sequence of Alkalicoccus halolimnae BZ-SZ-XJ29T, a Moderately Halophilic Bacterium Isolated from a Salt Lake.</title>
        <authorList>
            <person name="Zhao B."/>
        </authorList>
    </citation>
    <scope>NUCLEOTIDE SEQUENCE [LARGE SCALE GENOMIC DNA]</scope>
    <source>
        <strain evidence="2 3">BZ-SZ-XJ29</strain>
    </source>
</reference>
<sequence length="123" mass="13991">MKNEKGFMLLYTMLFILCISGYTFYLLNNYQMEKELLAHEIEETQMKQMMFIGIDKILKEIPGEDSSISIVENNEFGGINGTAVMDAGVWQVTVTIKQNNYTSQAGFNYTEEKGIYSWRGSGG</sequence>
<keyword evidence="3" id="KW-1185">Reference proteome</keyword>
<evidence type="ECO:0000313" key="2">
    <source>
        <dbReference type="EMBL" id="WWD81347.1"/>
    </source>
</evidence>
<evidence type="ECO:0000313" key="3">
    <source>
        <dbReference type="Proteomes" id="UP000321816"/>
    </source>
</evidence>
<dbReference type="Proteomes" id="UP000321816">
    <property type="component" value="Chromosome"/>
</dbReference>
<dbReference type="AlphaFoldDB" id="A0A5C7F6N2"/>
<evidence type="ECO:0008006" key="4">
    <source>
        <dbReference type="Google" id="ProtNLM"/>
    </source>
</evidence>
<dbReference type="RefSeq" id="WP_147802883.1">
    <property type="nucleotide sequence ID" value="NZ_CP144914.1"/>
</dbReference>
<accession>A0A5C7F6N2</accession>
<feature type="transmembrane region" description="Helical" evidence="1">
    <location>
        <begin position="6"/>
        <end position="27"/>
    </location>
</feature>
<organism evidence="2 3">
    <name type="scientific">Alkalicoccus halolimnae</name>
    <dbReference type="NCBI Taxonomy" id="1667239"/>
    <lineage>
        <taxon>Bacteria</taxon>
        <taxon>Bacillati</taxon>
        <taxon>Bacillota</taxon>
        <taxon>Bacilli</taxon>
        <taxon>Bacillales</taxon>
        <taxon>Bacillaceae</taxon>
        <taxon>Alkalicoccus</taxon>
    </lineage>
</organism>
<evidence type="ECO:0000256" key="1">
    <source>
        <dbReference type="SAM" id="Phobius"/>
    </source>
</evidence>